<proteinExistence type="predicted"/>
<keyword evidence="1" id="KW-0813">Transport</keyword>
<evidence type="ECO:0000256" key="3">
    <source>
        <dbReference type="ARBA" id="ARBA00022723"/>
    </source>
</evidence>
<evidence type="ECO:0000256" key="1">
    <source>
        <dbReference type="ARBA" id="ARBA00022448"/>
    </source>
</evidence>
<sequence length="158" mass="17510">MWSLQLNSFLYAMLAAIWLVGLNNASAQEKEDDANSLYSRLGGLAPISMVVNDFIDVIVVDELLNANPAIDAARKVVPAPYLKYHVTAMVCQATGGPCQYHGRTMKAAHAHLNITQKEWEQMVVLLKGVFDKYEIPGKEQQELMDIVDSTQADIVMSK</sequence>
<protein>
    <submittedName>
        <fullName evidence="6">Hemoglobin</fullName>
    </submittedName>
</protein>
<dbReference type="SUPFAM" id="SSF46458">
    <property type="entry name" value="Globin-like"/>
    <property type="match status" value="1"/>
</dbReference>
<dbReference type="OrthoDB" id="9795814at2"/>
<feature type="binding site" description="distal binding residue" evidence="5">
    <location>
        <position position="109"/>
    </location>
    <ligand>
        <name>heme</name>
        <dbReference type="ChEBI" id="CHEBI:30413"/>
    </ligand>
    <ligandPart>
        <name>Fe</name>
        <dbReference type="ChEBI" id="CHEBI:18248"/>
    </ligandPart>
</feature>
<evidence type="ECO:0000313" key="7">
    <source>
        <dbReference type="Proteomes" id="UP000011134"/>
    </source>
</evidence>
<dbReference type="InterPro" id="IPR001486">
    <property type="entry name" value="Hemoglobin_trunc"/>
</dbReference>
<dbReference type="InterPro" id="IPR009050">
    <property type="entry name" value="Globin-like_sf"/>
</dbReference>
<organism evidence="6 7">
    <name type="scientific">Photobacterium marinum</name>
    <dbReference type="NCBI Taxonomy" id="1056511"/>
    <lineage>
        <taxon>Bacteria</taxon>
        <taxon>Pseudomonadati</taxon>
        <taxon>Pseudomonadota</taxon>
        <taxon>Gammaproteobacteria</taxon>
        <taxon>Vibrionales</taxon>
        <taxon>Vibrionaceae</taxon>
        <taxon>Photobacterium</taxon>
    </lineage>
</organism>
<dbReference type="Pfam" id="PF01152">
    <property type="entry name" value="Bac_globin"/>
    <property type="match status" value="1"/>
</dbReference>
<dbReference type="InterPro" id="IPR012292">
    <property type="entry name" value="Globin/Proto"/>
</dbReference>
<evidence type="ECO:0000256" key="2">
    <source>
        <dbReference type="ARBA" id="ARBA00022617"/>
    </source>
</evidence>
<dbReference type="GO" id="GO:0046872">
    <property type="term" value="F:metal ion binding"/>
    <property type="evidence" value="ECO:0007669"/>
    <property type="project" value="UniProtKB-KW"/>
</dbReference>
<evidence type="ECO:0000256" key="5">
    <source>
        <dbReference type="PIRSR" id="PIRSR601486-1"/>
    </source>
</evidence>
<dbReference type="Gene3D" id="1.10.490.10">
    <property type="entry name" value="Globins"/>
    <property type="match status" value="1"/>
</dbReference>
<evidence type="ECO:0000313" key="6">
    <source>
        <dbReference type="EMBL" id="ELR67355.1"/>
    </source>
</evidence>
<dbReference type="AlphaFoldDB" id="L8JEV0"/>
<dbReference type="GO" id="GO:0019825">
    <property type="term" value="F:oxygen binding"/>
    <property type="evidence" value="ECO:0007669"/>
    <property type="project" value="InterPro"/>
</dbReference>
<keyword evidence="7" id="KW-1185">Reference proteome</keyword>
<accession>L8JEV0</accession>
<feature type="binding site" description="distal binding residue" evidence="5">
    <location>
        <position position="85"/>
    </location>
    <ligand>
        <name>heme</name>
        <dbReference type="ChEBI" id="CHEBI:30413"/>
    </ligand>
    <ligandPart>
        <name>Fe</name>
        <dbReference type="ChEBI" id="CHEBI:18248"/>
    </ligandPart>
</feature>
<keyword evidence="2 5" id="KW-0349">Heme</keyword>
<gene>
    <name evidence="6" type="ORF">C942_01283</name>
</gene>
<dbReference type="RefSeq" id="WP_007461771.1">
    <property type="nucleotide sequence ID" value="NZ_AMZO01000002.1"/>
</dbReference>
<reference evidence="6 7" key="1">
    <citation type="submission" date="2012-12" db="EMBL/GenBank/DDBJ databases">
        <title>Genome Assembly of Photobacterium sp. AK15.</title>
        <authorList>
            <person name="Khatri I."/>
            <person name="Vaidya B."/>
            <person name="Srinivas T.N.R."/>
            <person name="Subramanian S."/>
            <person name="Pinnaka A."/>
        </authorList>
    </citation>
    <scope>NUCLEOTIDE SEQUENCE [LARGE SCALE GENOMIC DNA]</scope>
    <source>
        <strain evidence="6 7">AK15</strain>
    </source>
</reference>
<name>L8JEV0_9GAMM</name>
<dbReference type="PATRIC" id="fig|1056511.3.peg.355"/>
<dbReference type="CDD" id="cd00454">
    <property type="entry name" value="TrHb1_N"/>
    <property type="match status" value="1"/>
</dbReference>
<dbReference type="EMBL" id="AMZO01000002">
    <property type="protein sequence ID" value="ELR67355.1"/>
    <property type="molecule type" value="Genomic_DNA"/>
</dbReference>
<keyword evidence="4 5" id="KW-0408">Iron</keyword>
<evidence type="ECO:0000256" key="4">
    <source>
        <dbReference type="ARBA" id="ARBA00023004"/>
    </source>
</evidence>
<dbReference type="GO" id="GO:0020037">
    <property type="term" value="F:heme binding"/>
    <property type="evidence" value="ECO:0007669"/>
    <property type="project" value="InterPro"/>
</dbReference>
<dbReference type="Proteomes" id="UP000011134">
    <property type="component" value="Unassembled WGS sequence"/>
</dbReference>
<keyword evidence="3 5" id="KW-0479">Metal-binding</keyword>
<comment type="caution">
    <text evidence="6">The sequence shown here is derived from an EMBL/GenBank/DDBJ whole genome shotgun (WGS) entry which is preliminary data.</text>
</comment>